<comment type="caution">
    <text evidence="4">The sequence shown here is derived from an EMBL/GenBank/DDBJ whole genome shotgun (WGS) entry which is preliminary data.</text>
</comment>
<keyword evidence="3" id="KW-0203">Cytokinin biosynthesis</keyword>
<protein>
    <recommendedName>
        <fullName evidence="3">Cytokinin riboside 5'-monophosphate phosphoribohydrolase</fullName>
        <ecNumber evidence="3">3.2.2.n1</ecNumber>
    </recommendedName>
</protein>
<dbReference type="Pfam" id="PF03641">
    <property type="entry name" value="Lysine_decarbox"/>
    <property type="match status" value="1"/>
</dbReference>
<comment type="similarity">
    <text evidence="2 3">Belongs to the LOG family.</text>
</comment>
<dbReference type="RefSeq" id="WP_129081904.1">
    <property type="nucleotide sequence ID" value="NZ_CP041070.1"/>
</dbReference>
<dbReference type="GO" id="GO:0005829">
    <property type="term" value="C:cytosol"/>
    <property type="evidence" value="ECO:0007669"/>
    <property type="project" value="TreeGrafter"/>
</dbReference>
<dbReference type="STRING" id="877500.GCA_000935065_00401"/>
<dbReference type="GO" id="GO:0009691">
    <property type="term" value="P:cytokinin biosynthetic process"/>
    <property type="evidence" value="ECO:0007669"/>
    <property type="project" value="UniProtKB-UniRule"/>
</dbReference>
<dbReference type="NCBIfam" id="TIGR00730">
    <property type="entry name" value="Rossman fold protein, TIGR00730 family"/>
    <property type="match status" value="1"/>
</dbReference>
<evidence type="ECO:0000256" key="2">
    <source>
        <dbReference type="ARBA" id="ARBA00006763"/>
    </source>
</evidence>
<dbReference type="InterPro" id="IPR031100">
    <property type="entry name" value="LOG_fam"/>
</dbReference>
<dbReference type="SUPFAM" id="SSF102405">
    <property type="entry name" value="MCP/YpsA-like"/>
    <property type="match status" value="1"/>
</dbReference>
<accession>A0A4Q0Y3Z8</accession>
<name>A0A4Q0Y3Z8_9BACT</name>
<dbReference type="PANTHER" id="PTHR31223">
    <property type="entry name" value="LOG FAMILY PROTEIN YJL055W"/>
    <property type="match status" value="1"/>
</dbReference>
<evidence type="ECO:0000313" key="5">
    <source>
        <dbReference type="Proteomes" id="UP000290191"/>
    </source>
</evidence>
<dbReference type="Proteomes" id="UP000290191">
    <property type="component" value="Unassembled WGS sequence"/>
</dbReference>
<evidence type="ECO:0000256" key="1">
    <source>
        <dbReference type="ARBA" id="ARBA00000274"/>
    </source>
</evidence>
<keyword evidence="5" id="KW-1185">Reference proteome</keyword>
<comment type="catalytic activity">
    <reaction evidence="1">
        <text>AMP + H2O = D-ribose 5-phosphate + adenine</text>
        <dbReference type="Rhea" id="RHEA:20129"/>
        <dbReference type="ChEBI" id="CHEBI:15377"/>
        <dbReference type="ChEBI" id="CHEBI:16708"/>
        <dbReference type="ChEBI" id="CHEBI:78346"/>
        <dbReference type="ChEBI" id="CHEBI:456215"/>
        <dbReference type="EC" id="3.2.2.4"/>
    </reaction>
</comment>
<reference evidence="4 5" key="1">
    <citation type="submission" date="2017-10" db="EMBL/GenBank/DDBJ databases">
        <title>Genomics of the genus Arcobacter.</title>
        <authorList>
            <person name="Perez-Cataluna A."/>
            <person name="Figueras M.J."/>
        </authorList>
    </citation>
    <scope>NUCLEOTIDE SEQUENCE [LARGE SCALE GENOMIC DNA]</scope>
    <source>
        <strain evidence="4 5">DSM 24636</strain>
    </source>
</reference>
<dbReference type="EC" id="3.2.2.n1" evidence="3"/>
<evidence type="ECO:0000256" key="3">
    <source>
        <dbReference type="RuleBase" id="RU363015"/>
    </source>
</evidence>
<dbReference type="AlphaFoldDB" id="A0A4Q0Y3Z8"/>
<gene>
    <name evidence="4" type="ORF">CRV06_06960</name>
</gene>
<sequence length="186" mass="20845">MTVAVFCGSSSGNSVDFVNATKELGKYFAQNGIDIVYGGGKVGLMGTIADSIMQNGGKVYGVIPEYLKDKELAHETVTKLEVVPGMHERKALMAEKADAFVALPGGAGTLEEIFEVWTWAQLGFHTKPCAFFNINGFYDKLFEMLENMCEKEFMKKEYFNKLIKTDNKEELLKAMQNYIPPKKKWD</sequence>
<dbReference type="PANTHER" id="PTHR31223:SF70">
    <property type="entry name" value="LOG FAMILY PROTEIN YJL055W"/>
    <property type="match status" value="1"/>
</dbReference>
<organism evidence="4 5">
    <name type="scientific">Halarcobacter anaerophilus</name>
    <dbReference type="NCBI Taxonomy" id="877500"/>
    <lineage>
        <taxon>Bacteria</taxon>
        <taxon>Pseudomonadati</taxon>
        <taxon>Campylobacterota</taxon>
        <taxon>Epsilonproteobacteria</taxon>
        <taxon>Campylobacterales</taxon>
        <taxon>Arcobacteraceae</taxon>
        <taxon>Halarcobacter</taxon>
    </lineage>
</organism>
<dbReference type="GO" id="GO:0008714">
    <property type="term" value="F:AMP nucleosidase activity"/>
    <property type="evidence" value="ECO:0007669"/>
    <property type="project" value="UniProtKB-EC"/>
</dbReference>
<dbReference type="InterPro" id="IPR005269">
    <property type="entry name" value="LOG"/>
</dbReference>
<dbReference type="OrthoDB" id="9801098at2"/>
<dbReference type="Gene3D" id="3.40.50.450">
    <property type="match status" value="1"/>
</dbReference>
<evidence type="ECO:0000313" key="4">
    <source>
        <dbReference type="EMBL" id="RXJ63409.1"/>
    </source>
</evidence>
<dbReference type="EMBL" id="PDKO01000004">
    <property type="protein sequence ID" value="RXJ63409.1"/>
    <property type="molecule type" value="Genomic_DNA"/>
</dbReference>
<keyword evidence="3" id="KW-0378">Hydrolase</keyword>
<proteinExistence type="inferred from homology"/>